<feature type="compositionally biased region" description="Low complexity" evidence="6">
    <location>
        <begin position="310"/>
        <end position="331"/>
    </location>
</feature>
<dbReference type="SMART" id="SM00355">
    <property type="entry name" value="ZnF_C2H2"/>
    <property type="match status" value="5"/>
</dbReference>
<evidence type="ECO:0000259" key="7">
    <source>
        <dbReference type="PROSITE" id="PS50157"/>
    </source>
</evidence>
<dbReference type="GO" id="GO:0000981">
    <property type="term" value="F:DNA-binding transcription factor activity, RNA polymerase II-specific"/>
    <property type="evidence" value="ECO:0007669"/>
    <property type="project" value="TreeGrafter"/>
</dbReference>
<evidence type="ECO:0000256" key="3">
    <source>
        <dbReference type="ARBA" id="ARBA00022771"/>
    </source>
</evidence>
<evidence type="ECO:0000313" key="8">
    <source>
        <dbReference type="EMBL" id="KAH3684727.1"/>
    </source>
</evidence>
<dbReference type="GO" id="GO:0000978">
    <property type="term" value="F:RNA polymerase II cis-regulatory region sequence-specific DNA binding"/>
    <property type="evidence" value="ECO:0007669"/>
    <property type="project" value="TreeGrafter"/>
</dbReference>
<dbReference type="InterPro" id="IPR050329">
    <property type="entry name" value="GLI_C2H2-zinc-finger"/>
</dbReference>
<dbReference type="GO" id="GO:0045944">
    <property type="term" value="P:positive regulation of transcription by RNA polymerase II"/>
    <property type="evidence" value="ECO:0007669"/>
    <property type="project" value="UniProtKB-ARBA"/>
</dbReference>
<keyword evidence="3 5" id="KW-0863">Zinc-finger</keyword>
<feature type="domain" description="C2H2-type" evidence="7">
    <location>
        <begin position="67"/>
        <end position="94"/>
    </location>
</feature>
<accession>A0A9P8Q671</accession>
<dbReference type="GO" id="GO:0008270">
    <property type="term" value="F:zinc ion binding"/>
    <property type="evidence" value="ECO:0007669"/>
    <property type="project" value="UniProtKB-KW"/>
</dbReference>
<sequence length="410" mass="46286">MVEQREKKFRCDEPDCFKSYTRPSLLEQHKRSHTNERPYQCRECQKRFFRETHLKSHIWTHSSTKPLSCPQCNKGFITNQQLTRHRRAHHPEEFDLDQGVKNKGRQSLPEITGPASFDQHQDQQLQYQHTQRHASLDLSYSQMNYSNTLAYSNAYPAFSHPMNNFELQSATASSSSSSSSVPQRAHSSSSSATTTIPTASPQTPLYSSLSIKQEAEHGRLVKCPYDCAGVFSDDTSLSQHMLQSHIMGDTIPSMGDIPPNVQSFSHGMANIDYTHSQRHGSQLRGPSSVDLQQQQQQQHNHHHHLSPHTQPHIQSHLQQQHPLPQSHPYQPNVLNKREPYSTEWVDQYRCREPSCAGMGSFGNISGLLTHYQESHEYIGTNTAATSITTTTTTTTTTATAAGFNGPTPNI</sequence>
<keyword evidence="9" id="KW-1185">Reference proteome</keyword>
<dbReference type="PROSITE" id="PS00028">
    <property type="entry name" value="ZINC_FINGER_C2H2_1"/>
    <property type="match status" value="4"/>
</dbReference>
<dbReference type="Proteomes" id="UP000774326">
    <property type="component" value="Unassembled WGS sequence"/>
</dbReference>
<reference evidence="8" key="1">
    <citation type="journal article" date="2021" name="Open Biol.">
        <title>Shared evolutionary footprints suggest mitochondrial oxidative damage underlies multiple complex I losses in fungi.</title>
        <authorList>
            <person name="Schikora-Tamarit M.A."/>
            <person name="Marcet-Houben M."/>
            <person name="Nosek J."/>
            <person name="Gabaldon T."/>
        </authorList>
    </citation>
    <scope>NUCLEOTIDE SEQUENCE</scope>
    <source>
        <strain evidence="8">CBS2887</strain>
    </source>
</reference>
<feature type="region of interest" description="Disordered" evidence="6">
    <location>
        <begin position="276"/>
        <end position="334"/>
    </location>
</feature>
<dbReference type="PANTHER" id="PTHR19818:SF139">
    <property type="entry name" value="PAIR-RULE PROTEIN ODD-PAIRED"/>
    <property type="match status" value="1"/>
</dbReference>
<dbReference type="Pfam" id="PF00096">
    <property type="entry name" value="zf-C2H2"/>
    <property type="match status" value="2"/>
</dbReference>
<dbReference type="FunFam" id="3.30.160.60:FF:000624">
    <property type="entry name" value="zinc finger protein 697"/>
    <property type="match status" value="1"/>
</dbReference>
<dbReference type="PANTHER" id="PTHR19818">
    <property type="entry name" value="ZINC FINGER PROTEIN ZIC AND GLI"/>
    <property type="match status" value="1"/>
</dbReference>
<dbReference type="SUPFAM" id="SSF57667">
    <property type="entry name" value="beta-beta-alpha zinc fingers"/>
    <property type="match status" value="2"/>
</dbReference>
<dbReference type="EMBL" id="JAEUBG010002352">
    <property type="protein sequence ID" value="KAH3684727.1"/>
    <property type="molecule type" value="Genomic_DNA"/>
</dbReference>
<feature type="region of interest" description="Disordered" evidence="6">
    <location>
        <begin position="99"/>
        <end position="130"/>
    </location>
</feature>
<dbReference type="FunFam" id="3.30.160.60:FF:000446">
    <property type="entry name" value="Zinc finger protein"/>
    <property type="match status" value="1"/>
</dbReference>
<evidence type="ECO:0000256" key="4">
    <source>
        <dbReference type="ARBA" id="ARBA00022833"/>
    </source>
</evidence>
<name>A0A9P8Q671_WICPI</name>
<organism evidence="8 9">
    <name type="scientific">Wickerhamomyces pijperi</name>
    <name type="common">Yeast</name>
    <name type="synonym">Pichia pijperi</name>
    <dbReference type="NCBI Taxonomy" id="599730"/>
    <lineage>
        <taxon>Eukaryota</taxon>
        <taxon>Fungi</taxon>
        <taxon>Dikarya</taxon>
        <taxon>Ascomycota</taxon>
        <taxon>Saccharomycotina</taxon>
        <taxon>Saccharomycetes</taxon>
        <taxon>Phaffomycetales</taxon>
        <taxon>Wickerhamomycetaceae</taxon>
        <taxon>Wickerhamomyces</taxon>
    </lineage>
</organism>
<dbReference type="OrthoDB" id="3437960at2759"/>
<feature type="compositionally biased region" description="Low complexity" evidence="6">
    <location>
        <begin position="172"/>
        <end position="204"/>
    </location>
</feature>
<evidence type="ECO:0000256" key="5">
    <source>
        <dbReference type="PROSITE-ProRule" id="PRU00042"/>
    </source>
</evidence>
<gene>
    <name evidence="8" type="ORF">WICPIJ_004313</name>
</gene>
<dbReference type="PROSITE" id="PS50157">
    <property type="entry name" value="ZINC_FINGER_C2H2_2"/>
    <property type="match status" value="4"/>
</dbReference>
<dbReference type="InterPro" id="IPR013087">
    <property type="entry name" value="Znf_C2H2_type"/>
</dbReference>
<protein>
    <recommendedName>
        <fullName evidence="7">C2H2-type domain-containing protein</fullName>
    </recommendedName>
</protein>
<comment type="caution">
    <text evidence="8">The sequence shown here is derived from an EMBL/GenBank/DDBJ whole genome shotgun (WGS) entry which is preliminary data.</text>
</comment>
<evidence type="ECO:0000256" key="2">
    <source>
        <dbReference type="ARBA" id="ARBA00022737"/>
    </source>
</evidence>
<evidence type="ECO:0000256" key="6">
    <source>
        <dbReference type="SAM" id="MobiDB-lite"/>
    </source>
</evidence>
<feature type="domain" description="C2H2-type" evidence="7">
    <location>
        <begin position="221"/>
        <end position="245"/>
    </location>
</feature>
<reference evidence="8" key="2">
    <citation type="submission" date="2021-01" db="EMBL/GenBank/DDBJ databases">
        <authorList>
            <person name="Schikora-Tamarit M.A."/>
        </authorList>
    </citation>
    <scope>NUCLEOTIDE SEQUENCE</scope>
    <source>
        <strain evidence="8">CBS2887</strain>
    </source>
</reference>
<keyword evidence="2" id="KW-0677">Repeat</keyword>
<dbReference type="Gene3D" id="3.30.160.60">
    <property type="entry name" value="Classic Zinc Finger"/>
    <property type="match status" value="3"/>
</dbReference>
<evidence type="ECO:0000313" key="9">
    <source>
        <dbReference type="Proteomes" id="UP000774326"/>
    </source>
</evidence>
<dbReference type="Pfam" id="PF13894">
    <property type="entry name" value="zf-C2H2_4"/>
    <property type="match status" value="1"/>
</dbReference>
<keyword evidence="1" id="KW-0479">Metal-binding</keyword>
<feature type="region of interest" description="Disordered" evidence="6">
    <location>
        <begin position="172"/>
        <end position="205"/>
    </location>
</feature>
<dbReference type="GO" id="GO:0005634">
    <property type="term" value="C:nucleus"/>
    <property type="evidence" value="ECO:0007669"/>
    <property type="project" value="UniProtKB-ARBA"/>
</dbReference>
<feature type="domain" description="C2H2-type" evidence="7">
    <location>
        <begin position="39"/>
        <end position="66"/>
    </location>
</feature>
<dbReference type="InterPro" id="IPR036236">
    <property type="entry name" value="Znf_C2H2_sf"/>
</dbReference>
<keyword evidence="4" id="KW-0862">Zinc</keyword>
<evidence type="ECO:0000256" key="1">
    <source>
        <dbReference type="ARBA" id="ARBA00022723"/>
    </source>
</evidence>
<feature type="domain" description="C2H2-type" evidence="7">
    <location>
        <begin position="9"/>
        <end position="38"/>
    </location>
</feature>
<dbReference type="AlphaFoldDB" id="A0A9P8Q671"/>
<proteinExistence type="predicted"/>